<comment type="caution">
    <text evidence="2">The sequence shown here is derived from an EMBL/GenBank/DDBJ whole genome shotgun (WGS) entry which is preliminary data.</text>
</comment>
<dbReference type="AlphaFoldDB" id="A0A0N8GQ84"/>
<dbReference type="Pfam" id="PF21891">
    <property type="entry name" value="DUF6917"/>
    <property type="match status" value="1"/>
</dbReference>
<dbReference type="EMBL" id="LGCM01000033">
    <property type="protein sequence ID" value="KPL82986.1"/>
    <property type="molecule type" value="Genomic_DNA"/>
</dbReference>
<proteinExistence type="predicted"/>
<sequence length="151" mass="16346">MPDPYANQLFSTSGTPCVEKTPVTGVINCTLHARSERRGLELAAFPSRALLKNEIHELILTAEECGPGKTVNQIAYLGFFEIQQGGILWVGDRVTLNGETIGVLAGYDLTHFPNHFNIVIKAPAPLKTGLESGVHPGDTVAFIFEKPESQS</sequence>
<dbReference type="RefSeq" id="WP_062418228.1">
    <property type="nucleotide sequence ID" value="NZ_DF967974.1"/>
</dbReference>
<gene>
    <name evidence="2" type="ORF">ADN01_08745</name>
</gene>
<feature type="domain" description="DUF6917" evidence="1">
    <location>
        <begin position="18"/>
        <end position="142"/>
    </location>
</feature>
<dbReference type="OrthoDB" id="4557435at2"/>
<evidence type="ECO:0000313" key="2">
    <source>
        <dbReference type="EMBL" id="KPL82986.1"/>
    </source>
</evidence>
<keyword evidence="3" id="KW-1185">Reference proteome</keyword>
<evidence type="ECO:0000313" key="3">
    <source>
        <dbReference type="Proteomes" id="UP000050501"/>
    </source>
</evidence>
<evidence type="ECO:0000259" key="1">
    <source>
        <dbReference type="Pfam" id="PF21891"/>
    </source>
</evidence>
<dbReference type="InterPro" id="IPR054210">
    <property type="entry name" value="DUF6917"/>
</dbReference>
<dbReference type="STRING" id="229921.ADN01_08745"/>
<accession>A0A0N8GQ84</accession>
<protein>
    <recommendedName>
        <fullName evidence="1">DUF6917 domain-containing protein</fullName>
    </recommendedName>
</protein>
<organism evidence="2 3">
    <name type="scientific">Levilinea saccharolytica</name>
    <dbReference type="NCBI Taxonomy" id="229921"/>
    <lineage>
        <taxon>Bacteria</taxon>
        <taxon>Bacillati</taxon>
        <taxon>Chloroflexota</taxon>
        <taxon>Anaerolineae</taxon>
        <taxon>Anaerolineales</taxon>
        <taxon>Anaerolineaceae</taxon>
        <taxon>Levilinea</taxon>
    </lineage>
</organism>
<dbReference type="Proteomes" id="UP000050501">
    <property type="component" value="Unassembled WGS sequence"/>
</dbReference>
<reference evidence="2 3" key="1">
    <citation type="submission" date="2015-07" db="EMBL/GenBank/DDBJ databases">
        <title>Genome sequence of Levilinea saccharolytica DSM 16555.</title>
        <authorList>
            <person name="Hemp J."/>
            <person name="Ward L.M."/>
            <person name="Pace L.A."/>
            <person name="Fischer W.W."/>
        </authorList>
    </citation>
    <scope>NUCLEOTIDE SEQUENCE [LARGE SCALE GENOMIC DNA]</scope>
    <source>
        <strain evidence="2 3">KIBI-1</strain>
    </source>
</reference>
<name>A0A0N8GQ84_9CHLR</name>